<dbReference type="Proteomes" id="UP000604475">
    <property type="component" value="Unassembled WGS sequence"/>
</dbReference>
<dbReference type="InterPro" id="IPR036291">
    <property type="entry name" value="NAD(P)-bd_dom_sf"/>
</dbReference>
<protein>
    <submittedName>
        <fullName evidence="4">NmrA family NAD(P)-binding protein</fullName>
    </submittedName>
</protein>
<dbReference type="EMBL" id="JAEACQ010000195">
    <property type="protein sequence ID" value="MBL7628788.1"/>
    <property type="molecule type" value="Genomic_DNA"/>
</dbReference>
<evidence type="ECO:0000256" key="2">
    <source>
        <dbReference type="ARBA" id="ARBA00022857"/>
    </source>
</evidence>
<dbReference type="Gene3D" id="3.40.50.720">
    <property type="entry name" value="NAD(P)-binding Rossmann-like Domain"/>
    <property type="match status" value="1"/>
</dbReference>
<keyword evidence="5" id="KW-1185">Reference proteome</keyword>
<sequence>MGATGLQGRAVTARLLADGWRVRAVTRDPDGAPARALAASGAEIVRAEMGDIDSLVAALRGAYGVFSVQPTVGSVGAAPDFTPADEVRWGGNVAEAARTAGVPFFLYASVAAAGRHETEVLPHAVASKWHIERHVAGLDLPAAVLRPAAFMENYSAGYYLRDGAVVAPFAADVPQQIIAVDDVAALAALAFARPREWIGRTIDVAGDELTPVQITAAISEATGRPLSYAQIPIEAVRQVSADLAYAVAWQNEHGWRADIPTTRQIHPDLMDFRTWLARTGGAQISGFLASARAGRQDP</sequence>
<name>A0A937RAV8_9ACTN</name>
<reference evidence="4" key="1">
    <citation type="submission" date="2020-12" db="EMBL/GenBank/DDBJ databases">
        <title>Genomic characterization of non-nitrogen-fixing Frankia strains.</title>
        <authorList>
            <person name="Carlos-Shanley C."/>
            <person name="Guerra T."/>
            <person name="Hahn D."/>
        </authorList>
    </citation>
    <scope>NUCLEOTIDE SEQUENCE</scope>
    <source>
        <strain evidence="4">CN6</strain>
    </source>
</reference>
<dbReference type="PANTHER" id="PTHR42748:SF7">
    <property type="entry name" value="NMRA LIKE REDOX SENSOR 1-RELATED"/>
    <property type="match status" value="1"/>
</dbReference>
<dbReference type="InterPro" id="IPR008030">
    <property type="entry name" value="NmrA-like"/>
</dbReference>
<dbReference type="SUPFAM" id="SSF51735">
    <property type="entry name" value="NAD(P)-binding Rossmann-fold domains"/>
    <property type="match status" value="1"/>
</dbReference>
<evidence type="ECO:0000256" key="1">
    <source>
        <dbReference type="ARBA" id="ARBA00006328"/>
    </source>
</evidence>
<evidence type="ECO:0000313" key="4">
    <source>
        <dbReference type="EMBL" id="MBL7628788.1"/>
    </source>
</evidence>
<dbReference type="AlphaFoldDB" id="A0A937RAV8"/>
<organism evidence="4 5">
    <name type="scientific">Frankia nepalensis</name>
    <dbReference type="NCBI Taxonomy" id="1836974"/>
    <lineage>
        <taxon>Bacteria</taxon>
        <taxon>Bacillati</taxon>
        <taxon>Actinomycetota</taxon>
        <taxon>Actinomycetes</taxon>
        <taxon>Frankiales</taxon>
        <taxon>Frankiaceae</taxon>
        <taxon>Frankia</taxon>
    </lineage>
</organism>
<comment type="caution">
    <text evidence="4">The sequence shown here is derived from an EMBL/GenBank/DDBJ whole genome shotgun (WGS) entry which is preliminary data.</text>
</comment>
<dbReference type="InterPro" id="IPR051164">
    <property type="entry name" value="NmrA-like_oxidored"/>
</dbReference>
<feature type="domain" description="NmrA-like" evidence="3">
    <location>
        <begin position="1"/>
        <end position="262"/>
    </location>
</feature>
<evidence type="ECO:0000259" key="3">
    <source>
        <dbReference type="Pfam" id="PF05368"/>
    </source>
</evidence>
<keyword evidence="2" id="KW-0521">NADP</keyword>
<dbReference type="PANTHER" id="PTHR42748">
    <property type="entry name" value="NITROGEN METABOLITE REPRESSION PROTEIN NMRA FAMILY MEMBER"/>
    <property type="match status" value="1"/>
</dbReference>
<proteinExistence type="inferred from homology"/>
<gene>
    <name evidence="4" type="ORF">I7412_16825</name>
</gene>
<dbReference type="Gene3D" id="3.90.25.10">
    <property type="entry name" value="UDP-galactose 4-epimerase, domain 1"/>
    <property type="match status" value="1"/>
</dbReference>
<accession>A0A937RAV8</accession>
<dbReference type="Pfam" id="PF05368">
    <property type="entry name" value="NmrA"/>
    <property type="match status" value="1"/>
</dbReference>
<comment type="similarity">
    <text evidence="1">Belongs to the NmrA-type oxidoreductase family.</text>
</comment>
<evidence type="ECO:0000313" key="5">
    <source>
        <dbReference type="Proteomes" id="UP000604475"/>
    </source>
</evidence>